<dbReference type="Gene3D" id="3.90.190.10">
    <property type="entry name" value="Protein tyrosine phosphatase superfamily"/>
    <property type="match status" value="1"/>
</dbReference>
<keyword evidence="9" id="KW-1185">Reference proteome</keyword>
<dbReference type="InterPro" id="IPR000387">
    <property type="entry name" value="Tyr_Pase_dom"/>
</dbReference>
<feature type="domain" description="Tyrosine-protein phosphatase" evidence="6">
    <location>
        <begin position="38"/>
        <end position="213"/>
    </location>
</feature>
<dbReference type="EMBL" id="KB008025">
    <property type="protein sequence ID" value="ELR15749.1"/>
    <property type="molecule type" value="Genomic_DNA"/>
</dbReference>
<evidence type="ECO:0000313" key="9">
    <source>
        <dbReference type="Proteomes" id="UP000011083"/>
    </source>
</evidence>
<protein>
    <recommendedName>
        <fullName evidence="2">protein-tyrosine-phosphatase</fullName>
        <ecNumber evidence="2">3.1.3.48</ecNumber>
    </recommendedName>
</protein>
<evidence type="ECO:0000313" key="8">
    <source>
        <dbReference type="EMBL" id="ELR15749.1"/>
    </source>
</evidence>
<sequence>MSTTHKETVRAWFQNMKEPAGAHVDAAEACGSAIAVAGWAEADGGILLGDIDDALDLVRLRAAGVTHIINCAARPLPPEGEQEDNIDSTHPHLRLRRLDAPGLDHYTSRGVELAGYLAFAATDSPTYRMADHFDEACRFIDEARAQGGGPRRVLVHCQAGVSRSASVVLCYLMRNNEWTLRQAIEHVWQTRPFVLPNAGFFDQLLEVERQLFAI</sequence>
<dbReference type="OrthoDB" id="10252009at2759"/>
<gene>
    <name evidence="8" type="ORF">ACA1_379310</name>
</gene>
<dbReference type="RefSeq" id="XP_004337762.1">
    <property type="nucleotide sequence ID" value="XM_004337714.1"/>
</dbReference>
<organism evidence="8 9">
    <name type="scientific">Acanthamoeba castellanii (strain ATCC 30010 / Neff)</name>
    <dbReference type="NCBI Taxonomy" id="1257118"/>
    <lineage>
        <taxon>Eukaryota</taxon>
        <taxon>Amoebozoa</taxon>
        <taxon>Discosea</taxon>
        <taxon>Longamoebia</taxon>
        <taxon>Centramoebida</taxon>
        <taxon>Acanthamoebidae</taxon>
        <taxon>Acanthamoeba</taxon>
    </lineage>
</organism>
<evidence type="ECO:0000256" key="1">
    <source>
        <dbReference type="ARBA" id="ARBA00008601"/>
    </source>
</evidence>
<dbReference type="GO" id="GO:0043409">
    <property type="term" value="P:negative regulation of MAPK cascade"/>
    <property type="evidence" value="ECO:0007669"/>
    <property type="project" value="TreeGrafter"/>
</dbReference>
<dbReference type="SUPFAM" id="SSF52799">
    <property type="entry name" value="(Phosphotyrosine protein) phosphatases II"/>
    <property type="match status" value="1"/>
</dbReference>
<dbReference type="CDD" id="cd14498">
    <property type="entry name" value="DSP"/>
    <property type="match status" value="1"/>
</dbReference>
<dbReference type="GeneID" id="14916286"/>
<evidence type="ECO:0000256" key="2">
    <source>
        <dbReference type="ARBA" id="ARBA00013064"/>
    </source>
</evidence>
<dbReference type="Pfam" id="PF00782">
    <property type="entry name" value="DSPc"/>
    <property type="match status" value="1"/>
</dbReference>
<keyword evidence="3" id="KW-0378">Hydrolase</keyword>
<feature type="domain" description="Tyrosine specific protein phosphatases" evidence="7">
    <location>
        <begin position="131"/>
        <end position="195"/>
    </location>
</feature>
<reference evidence="8 9" key="1">
    <citation type="journal article" date="2013" name="Genome Biol.">
        <title>Genome of Acanthamoeba castellanii highlights extensive lateral gene transfer and early evolution of tyrosine kinase signaling.</title>
        <authorList>
            <person name="Clarke M."/>
            <person name="Lohan A.J."/>
            <person name="Liu B."/>
            <person name="Lagkouvardos I."/>
            <person name="Roy S."/>
            <person name="Zafar N."/>
            <person name="Bertelli C."/>
            <person name="Schilde C."/>
            <person name="Kianianmomeni A."/>
            <person name="Burglin T.R."/>
            <person name="Frech C."/>
            <person name="Turcotte B."/>
            <person name="Kopec K.O."/>
            <person name="Synnott J.M."/>
            <person name="Choo C."/>
            <person name="Paponov I."/>
            <person name="Finkler A."/>
            <person name="Soon Heng Tan C."/>
            <person name="Hutchins A.P."/>
            <person name="Weinmeier T."/>
            <person name="Rattei T."/>
            <person name="Chu J.S."/>
            <person name="Gimenez G."/>
            <person name="Irimia M."/>
            <person name="Rigden D.J."/>
            <person name="Fitzpatrick D.A."/>
            <person name="Lorenzo-Morales J."/>
            <person name="Bateman A."/>
            <person name="Chiu C.H."/>
            <person name="Tang P."/>
            <person name="Hegemann P."/>
            <person name="Fromm H."/>
            <person name="Raoult D."/>
            <person name="Greub G."/>
            <person name="Miranda-Saavedra D."/>
            <person name="Chen N."/>
            <person name="Nash P."/>
            <person name="Ginger M.L."/>
            <person name="Horn M."/>
            <person name="Schaap P."/>
            <person name="Caler L."/>
            <person name="Loftus B."/>
        </authorList>
    </citation>
    <scope>NUCLEOTIDE SEQUENCE [LARGE SCALE GENOMIC DNA]</scope>
    <source>
        <strain evidence="8 9">Neff</strain>
    </source>
</reference>
<comment type="catalytic activity">
    <reaction evidence="5">
        <text>O-phospho-L-seryl-[protein] + H2O = L-seryl-[protein] + phosphate</text>
        <dbReference type="Rhea" id="RHEA:20629"/>
        <dbReference type="Rhea" id="RHEA-COMP:9863"/>
        <dbReference type="Rhea" id="RHEA-COMP:11604"/>
        <dbReference type="ChEBI" id="CHEBI:15377"/>
        <dbReference type="ChEBI" id="CHEBI:29999"/>
        <dbReference type="ChEBI" id="CHEBI:43474"/>
        <dbReference type="ChEBI" id="CHEBI:83421"/>
        <dbReference type="EC" id="3.1.3.16"/>
    </reaction>
</comment>
<dbReference type="SMART" id="SM00195">
    <property type="entry name" value="DSPc"/>
    <property type="match status" value="1"/>
</dbReference>
<dbReference type="InterPro" id="IPR029021">
    <property type="entry name" value="Prot-tyrosine_phosphatase-like"/>
</dbReference>
<dbReference type="GO" id="GO:0004722">
    <property type="term" value="F:protein serine/threonine phosphatase activity"/>
    <property type="evidence" value="ECO:0007669"/>
    <property type="project" value="UniProtKB-EC"/>
</dbReference>
<evidence type="ECO:0000259" key="7">
    <source>
        <dbReference type="PROSITE" id="PS50056"/>
    </source>
</evidence>
<dbReference type="GO" id="GO:0005737">
    <property type="term" value="C:cytoplasm"/>
    <property type="evidence" value="ECO:0007669"/>
    <property type="project" value="TreeGrafter"/>
</dbReference>
<evidence type="ECO:0000256" key="4">
    <source>
        <dbReference type="ARBA" id="ARBA00022912"/>
    </source>
</evidence>
<dbReference type="GO" id="GO:0004725">
    <property type="term" value="F:protein tyrosine phosphatase activity"/>
    <property type="evidence" value="ECO:0007669"/>
    <property type="project" value="UniProtKB-EC"/>
</dbReference>
<dbReference type="Proteomes" id="UP000011083">
    <property type="component" value="Unassembled WGS sequence"/>
</dbReference>
<proteinExistence type="inferred from homology"/>
<dbReference type="InterPro" id="IPR020422">
    <property type="entry name" value="TYR_PHOSPHATASE_DUAL_dom"/>
</dbReference>
<dbReference type="InterPro" id="IPR000340">
    <property type="entry name" value="Dual-sp_phosphatase_cat-dom"/>
</dbReference>
<dbReference type="InterPro" id="IPR016130">
    <property type="entry name" value="Tyr_Pase_AS"/>
</dbReference>
<keyword evidence="4" id="KW-0904">Protein phosphatase</keyword>
<evidence type="ECO:0000256" key="5">
    <source>
        <dbReference type="ARBA" id="ARBA00047761"/>
    </source>
</evidence>
<dbReference type="PROSITE" id="PS50054">
    <property type="entry name" value="TYR_PHOSPHATASE_DUAL"/>
    <property type="match status" value="1"/>
</dbReference>
<evidence type="ECO:0000256" key="3">
    <source>
        <dbReference type="ARBA" id="ARBA00022801"/>
    </source>
</evidence>
<dbReference type="VEuPathDB" id="AmoebaDB:ACA1_379310"/>
<evidence type="ECO:0000259" key="6">
    <source>
        <dbReference type="PROSITE" id="PS50054"/>
    </source>
</evidence>
<comment type="similarity">
    <text evidence="1">Belongs to the protein-tyrosine phosphatase family. Non-receptor class dual specificity subfamily.</text>
</comment>
<dbReference type="PROSITE" id="PS00383">
    <property type="entry name" value="TYR_PHOSPHATASE_1"/>
    <property type="match status" value="1"/>
</dbReference>
<dbReference type="PROSITE" id="PS50056">
    <property type="entry name" value="TYR_PHOSPHATASE_2"/>
    <property type="match status" value="1"/>
</dbReference>
<name>L8GRG2_ACACF</name>
<dbReference type="PANTHER" id="PTHR10159">
    <property type="entry name" value="DUAL SPECIFICITY PROTEIN PHOSPHATASE"/>
    <property type="match status" value="1"/>
</dbReference>
<dbReference type="KEGG" id="acan:ACA1_379310"/>
<accession>L8GRG2</accession>
<dbReference type="STRING" id="1257118.L8GRG2"/>
<dbReference type="AlphaFoldDB" id="L8GRG2"/>
<dbReference type="EC" id="3.1.3.48" evidence="2"/>
<dbReference type="PANTHER" id="PTHR10159:SF530">
    <property type="entry name" value="DUAL SPECIFICITY PROTEIN PHOSPHATASE DDB_G0271350-RELATED"/>
    <property type="match status" value="1"/>
</dbReference>